<gene>
    <name evidence="4" type="ORF">GH808_11420</name>
</gene>
<keyword evidence="2" id="KW-0812">Transmembrane</keyword>
<evidence type="ECO:0000256" key="1">
    <source>
        <dbReference type="SAM" id="MobiDB-lite"/>
    </source>
</evidence>
<keyword evidence="2" id="KW-0472">Membrane</keyword>
<comment type="caution">
    <text evidence="4">The sequence shown here is derived from an EMBL/GenBank/DDBJ whole genome shotgun (WGS) entry which is preliminary data.</text>
</comment>
<dbReference type="EMBL" id="WJBC01000018">
    <property type="protein sequence ID" value="MBC3805041.1"/>
    <property type="molecule type" value="Genomic_DNA"/>
</dbReference>
<accession>A0ABR6WWS3</accession>
<dbReference type="Proteomes" id="UP000603234">
    <property type="component" value="Unassembled WGS sequence"/>
</dbReference>
<feature type="compositionally biased region" description="Polar residues" evidence="1">
    <location>
        <begin position="288"/>
        <end position="301"/>
    </location>
</feature>
<feature type="region of interest" description="Disordered" evidence="1">
    <location>
        <begin position="276"/>
        <end position="392"/>
    </location>
</feature>
<dbReference type="RefSeq" id="WP_186842928.1">
    <property type="nucleotide sequence ID" value="NZ_WJBC01000018.1"/>
</dbReference>
<evidence type="ECO:0000259" key="3">
    <source>
        <dbReference type="Pfam" id="PF23750"/>
    </source>
</evidence>
<evidence type="ECO:0000313" key="5">
    <source>
        <dbReference type="Proteomes" id="UP000603234"/>
    </source>
</evidence>
<proteinExistence type="predicted"/>
<feature type="domain" description="Anti-sigma factor RsgI-like middle" evidence="3">
    <location>
        <begin position="82"/>
        <end position="216"/>
    </location>
</feature>
<dbReference type="InterPro" id="IPR055431">
    <property type="entry name" value="RsgI_M"/>
</dbReference>
<keyword evidence="5" id="KW-1185">Reference proteome</keyword>
<name>A0ABR6WWS3_9FIRM</name>
<evidence type="ECO:0000313" key="4">
    <source>
        <dbReference type="EMBL" id="MBC3805041.1"/>
    </source>
</evidence>
<dbReference type="Pfam" id="PF23750">
    <property type="entry name" value="RsgI_M"/>
    <property type="match status" value="1"/>
</dbReference>
<feature type="compositionally biased region" description="Polar residues" evidence="1">
    <location>
        <begin position="310"/>
        <end position="336"/>
    </location>
</feature>
<reference evidence="4 5" key="1">
    <citation type="journal article" date="2020" name="mSystems">
        <title>Defining Genomic and Predicted Metabolic Features of the Acetobacterium Genus.</title>
        <authorList>
            <person name="Ross D.E."/>
            <person name="Marshall C.W."/>
            <person name="Gulliver D."/>
            <person name="May H.D."/>
            <person name="Norman R.S."/>
        </authorList>
    </citation>
    <scope>NUCLEOTIDE SEQUENCE [LARGE SCALE GENOMIC DNA]</scope>
    <source>
        <strain evidence="4 5">DSM 8238</strain>
    </source>
</reference>
<evidence type="ECO:0000256" key="2">
    <source>
        <dbReference type="SAM" id="Phobius"/>
    </source>
</evidence>
<organism evidence="4 5">
    <name type="scientific">Acetobacterium fimetarium</name>
    <dbReference type="NCBI Taxonomy" id="52691"/>
    <lineage>
        <taxon>Bacteria</taxon>
        <taxon>Bacillati</taxon>
        <taxon>Bacillota</taxon>
        <taxon>Clostridia</taxon>
        <taxon>Eubacteriales</taxon>
        <taxon>Eubacteriaceae</taxon>
        <taxon>Acetobacterium</taxon>
    </lineage>
</organism>
<feature type="transmembrane region" description="Helical" evidence="2">
    <location>
        <begin position="56"/>
        <end position="75"/>
    </location>
</feature>
<keyword evidence="2" id="KW-1133">Transmembrane helix</keyword>
<protein>
    <recommendedName>
        <fullName evidence="3">Anti-sigma factor RsgI-like middle domain-containing protein</fullName>
    </recommendedName>
</protein>
<sequence>MNTSDIEKSIRHGISQAPLLDFAKLAAMPVVKMTEHDYITRQPARVKRRPRYFRQLSSAVACCAVAVVCYSGWYIQFRSPDSTVALDVNPSIEIVTNRHNQVLSVRALNDDAKKIVADLDFDQADLDESVDALVSSMIDQGYLNADRNVVLVSVANKDADKADDLAVAVDHSIKDSAASQDIEPTVLRQTLTETDDETAALADQYSVSTGKIKLVQEIAAADETLTVDALAGKSVTELLQISIEKAVDLNKIVQFDEPATTPDSKADSAAAVKETIADPVVPADPATTEPTAVKETQTVPSDTAAVNPAKTGTSEAETVTLPTPSDNDNASANESASGDEPVVTPPPAAGTDSGASTNESDLSDPVVTRPAAGSSVIAPTETGTVPAAIPVE</sequence>